<dbReference type="GO" id="GO:0009279">
    <property type="term" value="C:cell outer membrane"/>
    <property type="evidence" value="ECO:0007669"/>
    <property type="project" value="UniProtKB-SubCell"/>
</dbReference>
<evidence type="ECO:0000256" key="4">
    <source>
        <dbReference type="RuleBase" id="RU003357"/>
    </source>
</evidence>
<comment type="subcellular location">
    <subcellularLocation>
        <location evidence="1 4">Cell outer membrane</location>
    </subcellularLocation>
</comment>
<feature type="domain" description="TonB-dependent receptor plug" evidence="6">
    <location>
        <begin position="135"/>
        <end position="237"/>
    </location>
</feature>
<dbReference type="EMBL" id="RXOC01000019">
    <property type="protein sequence ID" value="RXF67259.1"/>
    <property type="molecule type" value="Genomic_DNA"/>
</dbReference>
<dbReference type="AlphaFoldDB" id="A0A4Q0M3K4"/>
<dbReference type="InterPro" id="IPR037066">
    <property type="entry name" value="Plug_dom_sf"/>
</dbReference>
<protein>
    <submittedName>
        <fullName evidence="7">TonB-dependent receptor</fullName>
    </submittedName>
</protein>
<evidence type="ECO:0000259" key="5">
    <source>
        <dbReference type="Pfam" id="PF00593"/>
    </source>
</evidence>
<evidence type="ECO:0000256" key="3">
    <source>
        <dbReference type="ARBA" id="ARBA00023237"/>
    </source>
</evidence>
<reference evidence="7 8" key="1">
    <citation type="submission" date="2018-12" db="EMBL/GenBank/DDBJ databases">
        <title>The Draft Genome Sequence of the Soil Bacterium Pedobacter tournemirensis R1.</title>
        <authorList>
            <person name="He J."/>
        </authorList>
    </citation>
    <scope>NUCLEOTIDE SEQUENCE [LARGE SCALE GENOMIC DNA]</scope>
    <source>
        <strain evidence="7 8">R1</strain>
    </source>
</reference>
<dbReference type="PANTHER" id="PTHR40980:SF5">
    <property type="entry name" value="TONB-DEPENDENT RECEPTOR"/>
    <property type="match status" value="1"/>
</dbReference>
<dbReference type="Gene3D" id="2.40.170.20">
    <property type="entry name" value="TonB-dependent receptor, beta-barrel domain"/>
    <property type="match status" value="1"/>
</dbReference>
<gene>
    <name evidence="7" type="ORF">EKH83_20035</name>
</gene>
<dbReference type="Pfam" id="PF07715">
    <property type="entry name" value="Plug"/>
    <property type="match status" value="1"/>
</dbReference>
<feature type="domain" description="TonB-dependent receptor-like beta-barrel" evidence="5">
    <location>
        <begin position="433"/>
        <end position="889"/>
    </location>
</feature>
<dbReference type="InterPro" id="IPR008969">
    <property type="entry name" value="CarboxyPept-like_regulatory"/>
</dbReference>
<dbReference type="SUPFAM" id="SSF56935">
    <property type="entry name" value="Porins"/>
    <property type="match status" value="1"/>
</dbReference>
<dbReference type="Gene3D" id="2.60.40.1120">
    <property type="entry name" value="Carboxypeptidase-like, regulatory domain"/>
    <property type="match status" value="1"/>
</dbReference>
<dbReference type="RefSeq" id="WP_128771249.1">
    <property type="nucleotide sequence ID" value="NZ_RXOC01000019.1"/>
</dbReference>
<dbReference type="InterPro" id="IPR000531">
    <property type="entry name" value="Beta-barrel_TonB"/>
</dbReference>
<keyword evidence="3" id="KW-0998">Cell outer membrane</keyword>
<evidence type="ECO:0000313" key="7">
    <source>
        <dbReference type="EMBL" id="RXF67259.1"/>
    </source>
</evidence>
<dbReference type="Proteomes" id="UP000290848">
    <property type="component" value="Unassembled WGS sequence"/>
</dbReference>
<keyword evidence="4" id="KW-0798">TonB box</keyword>
<sequence length="939" mass="105246">MKKNYIVKVTGLLIVFILSVFVVTAQQTGRIAGKVTDKKSGEALIGLTVKVEGTSKGVSTDIEGRYNVGSIASGRYSVIFSYVGYQTKRVSDIVVKNGSVATVDVVMEESAGTELQQVVITATARQESISGLYAKQKTNISISDGISAEQIRRSPDRNTSDVLKRVSGTSIQDNKFVVIRGLSDRYNTTLLNNAVLPSTETDKKAFSFDIIPSNMIDNIIINKTASPEYPGDFAGGIVQVITKDIPDENFLSVNIGLGYNSQSTFDPINLGARGKYEFLGFSESSRNIPAGIPSSRVFMQEYTSPEQKVAAGKLFSNSYKIDKYAHALPVQSLQANLGLTKRFQNTARLGAVVAVTYRSSESVYDAVRIDYEGTRQYKFDDTNNKFSTSLGGLANFAYIKGDTKIALKNVYNRSLDNSYLSRSGIMDINRDSVIGYSQDLVTKSLFNSQLEGEHKTNWKDIKINWNLNYSYSGRNQPDLKSLTYNNDFDNGDPEKRIYLAQIPTTVSRTDASRFFSSMDEDTYGGGLNFTLPFNLFKEKNNVKAGIFKQYKSRDFEARKFGYIQDAYGDFDQSLKKLPIDAIFNSANIRRNGFLLDEGTEFPDTYTAISDINAGFLQVENKFNSKMRAVWGIRAEDSYQFVDTYDLSGSVTKIKHTYLDILPSLNITYSINDQTNLRLSASKTVTRPELRELANFGFFDYVSKRILQGNPDLKRSQNTNVDLKYEFYPGSGQVFSLSGFYKYFKNPIEQTVSSAATRNITFQNANSATSYGMEVEFRKRLNFFGSTSFLNNVTAYANSSIIFSTVNLNSLVSEVTSRALQGQSPYIINAGLQYSSSDNNLSFNLLYNRIGNRISEVGYEGYPDIYEQGRNVIDFQISKKIYRKAEVRLNLSDMLNEKTVFYQNQDSDKLYDPAKDNLMNSLRMGYNVSLSFIYNFSLEK</sequence>
<keyword evidence="2 4" id="KW-0472">Membrane</keyword>
<evidence type="ECO:0000256" key="1">
    <source>
        <dbReference type="ARBA" id="ARBA00004442"/>
    </source>
</evidence>
<dbReference type="SUPFAM" id="SSF49464">
    <property type="entry name" value="Carboxypeptidase regulatory domain-like"/>
    <property type="match status" value="1"/>
</dbReference>
<organism evidence="7 8">
    <name type="scientific">Arcticibacter tournemirensis</name>
    <dbReference type="NCBI Taxonomy" id="699437"/>
    <lineage>
        <taxon>Bacteria</taxon>
        <taxon>Pseudomonadati</taxon>
        <taxon>Bacteroidota</taxon>
        <taxon>Sphingobacteriia</taxon>
        <taxon>Sphingobacteriales</taxon>
        <taxon>Sphingobacteriaceae</taxon>
        <taxon>Arcticibacter</taxon>
    </lineage>
</organism>
<evidence type="ECO:0000259" key="6">
    <source>
        <dbReference type="Pfam" id="PF07715"/>
    </source>
</evidence>
<dbReference type="PANTHER" id="PTHR40980">
    <property type="entry name" value="PLUG DOMAIN-CONTAINING PROTEIN"/>
    <property type="match status" value="1"/>
</dbReference>
<comment type="caution">
    <text evidence="7">The sequence shown here is derived from an EMBL/GenBank/DDBJ whole genome shotgun (WGS) entry which is preliminary data.</text>
</comment>
<dbReference type="Pfam" id="PF13715">
    <property type="entry name" value="CarbopepD_reg_2"/>
    <property type="match status" value="1"/>
</dbReference>
<name>A0A4Q0M3K4_9SPHI</name>
<evidence type="ECO:0000313" key="8">
    <source>
        <dbReference type="Proteomes" id="UP000290848"/>
    </source>
</evidence>
<keyword evidence="7" id="KW-0675">Receptor</keyword>
<comment type="similarity">
    <text evidence="4">Belongs to the TonB-dependent receptor family.</text>
</comment>
<evidence type="ECO:0000256" key="2">
    <source>
        <dbReference type="ARBA" id="ARBA00023136"/>
    </source>
</evidence>
<accession>A0A4Q0M3K4</accession>
<dbReference type="Gene3D" id="2.170.130.10">
    <property type="entry name" value="TonB-dependent receptor, plug domain"/>
    <property type="match status" value="1"/>
</dbReference>
<proteinExistence type="inferred from homology"/>
<dbReference type="InterPro" id="IPR036942">
    <property type="entry name" value="Beta-barrel_TonB_sf"/>
</dbReference>
<dbReference type="InterPro" id="IPR012910">
    <property type="entry name" value="Plug_dom"/>
</dbReference>
<dbReference type="Pfam" id="PF00593">
    <property type="entry name" value="TonB_dep_Rec_b-barrel"/>
    <property type="match status" value="1"/>
</dbReference>